<evidence type="ECO:0000256" key="3">
    <source>
        <dbReference type="SAM" id="SignalP"/>
    </source>
</evidence>
<dbReference type="Proteomes" id="UP001597033">
    <property type="component" value="Unassembled WGS sequence"/>
</dbReference>
<dbReference type="PANTHER" id="PTHR22901:SF0">
    <property type="entry name" value="SIALATE O-ACETYLESTERASE"/>
    <property type="match status" value="1"/>
</dbReference>
<dbReference type="InterPro" id="IPR008979">
    <property type="entry name" value="Galactose-bd-like_sf"/>
</dbReference>
<dbReference type="InterPro" id="IPR013783">
    <property type="entry name" value="Ig-like_fold"/>
</dbReference>
<dbReference type="InterPro" id="IPR036514">
    <property type="entry name" value="SGNH_hydro_sf"/>
</dbReference>
<evidence type="ECO:0000259" key="5">
    <source>
        <dbReference type="Pfam" id="PF13364"/>
    </source>
</evidence>
<keyword evidence="7" id="KW-1185">Reference proteome</keyword>
<evidence type="ECO:0000256" key="1">
    <source>
        <dbReference type="ARBA" id="ARBA00022801"/>
    </source>
</evidence>
<dbReference type="Gene3D" id="2.60.40.10">
    <property type="entry name" value="Immunoglobulins"/>
    <property type="match status" value="1"/>
</dbReference>
<dbReference type="SUPFAM" id="SSF49785">
    <property type="entry name" value="Galactose-binding domain-like"/>
    <property type="match status" value="1"/>
</dbReference>
<feature type="domain" description="Sialate O-acetylesterase" evidence="4">
    <location>
        <begin position="407"/>
        <end position="534"/>
    </location>
</feature>
<reference evidence="7" key="1">
    <citation type="journal article" date="2019" name="Int. J. Syst. Evol. Microbiol.">
        <title>The Global Catalogue of Microorganisms (GCM) 10K type strain sequencing project: providing services to taxonomists for standard genome sequencing and annotation.</title>
        <authorList>
            <consortium name="The Broad Institute Genomics Platform"/>
            <consortium name="The Broad Institute Genome Sequencing Center for Infectious Disease"/>
            <person name="Wu L."/>
            <person name="Ma J."/>
        </authorList>
    </citation>
    <scope>NUCLEOTIDE SEQUENCE [LARGE SCALE GENOMIC DNA]</scope>
    <source>
        <strain evidence="7">CCUG 55854</strain>
    </source>
</reference>
<accession>A0ABW3LWK2</accession>
<dbReference type="InterPro" id="IPR005181">
    <property type="entry name" value="SASA"/>
</dbReference>
<dbReference type="Gene3D" id="3.40.50.1110">
    <property type="entry name" value="SGNH hydrolase"/>
    <property type="match status" value="2"/>
</dbReference>
<dbReference type="PANTHER" id="PTHR22901">
    <property type="entry name" value="SIALATE O-ACETYLESTERASE"/>
    <property type="match status" value="1"/>
</dbReference>
<dbReference type="Pfam" id="PF13364">
    <property type="entry name" value="BetaGal_ABD2"/>
    <property type="match status" value="1"/>
</dbReference>
<dbReference type="EMBL" id="JBHTKN010000001">
    <property type="protein sequence ID" value="MFD1041305.1"/>
    <property type="molecule type" value="Genomic_DNA"/>
</dbReference>
<dbReference type="InterPro" id="IPR025300">
    <property type="entry name" value="BetaGal_jelly_roll_dom"/>
</dbReference>
<keyword evidence="2" id="KW-0326">Glycosidase</keyword>
<name>A0ABW3LWK2_9GAMM</name>
<evidence type="ECO:0000313" key="7">
    <source>
        <dbReference type="Proteomes" id="UP001597033"/>
    </source>
</evidence>
<proteinExistence type="predicted"/>
<comment type="caution">
    <text evidence="6">The sequence shown here is derived from an EMBL/GenBank/DDBJ whole genome shotgun (WGS) entry which is preliminary data.</text>
</comment>
<feature type="chain" id="PRO_5045261101" evidence="3">
    <location>
        <begin position="22"/>
        <end position="648"/>
    </location>
</feature>
<dbReference type="InterPro" id="IPR039329">
    <property type="entry name" value="SIAE"/>
</dbReference>
<dbReference type="Pfam" id="PF03629">
    <property type="entry name" value="SASA"/>
    <property type="match status" value="1"/>
</dbReference>
<feature type="domain" description="Beta-galactosidase jelly roll" evidence="5">
    <location>
        <begin position="278"/>
        <end position="358"/>
    </location>
</feature>
<evidence type="ECO:0000256" key="2">
    <source>
        <dbReference type="ARBA" id="ARBA00023295"/>
    </source>
</evidence>
<gene>
    <name evidence="6" type="ORF">ACFQ2N_02940</name>
</gene>
<organism evidence="6 7">
    <name type="scientific">Pseudoxanthomonas kaohsiungensis</name>
    <dbReference type="NCBI Taxonomy" id="283923"/>
    <lineage>
        <taxon>Bacteria</taxon>
        <taxon>Pseudomonadati</taxon>
        <taxon>Pseudomonadota</taxon>
        <taxon>Gammaproteobacteria</taxon>
        <taxon>Lysobacterales</taxon>
        <taxon>Lysobacteraceae</taxon>
        <taxon>Pseudoxanthomonas</taxon>
    </lineage>
</organism>
<dbReference type="RefSeq" id="WP_162377554.1">
    <property type="nucleotide sequence ID" value="NZ_JBHTKN010000001.1"/>
</dbReference>
<evidence type="ECO:0000313" key="6">
    <source>
        <dbReference type="EMBL" id="MFD1041305.1"/>
    </source>
</evidence>
<keyword evidence="1" id="KW-0378">Hydrolase</keyword>
<keyword evidence="3" id="KW-0732">Signal</keyword>
<protein>
    <submittedName>
        <fullName evidence="6">Sialate O-acetylesterase</fullName>
    </submittedName>
</protein>
<evidence type="ECO:0000259" key="4">
    <source>
        <dbReference type="Pfam" id="PF03629"/>
    </source>
</evidence>
<dbReference type="SUPFAM" id="SSF52266">
    <property type="entry name" value="SGNH hydrolase"/>
    <property type="match status" value="1"/>
</dbReference>
<sequence length="648" mass="69233">MKLRLLLAALVVLVIAPPALAADTSLELPLLFSDGAVLQRDRPLPVWGQAAPGTQVTVAFDGRSAQALAGADGRWSLQLPAHAAGGPYELVVRAGTQEQRVRDVLVGEVWLASGQSNMEWPVAQTVHAQEDIAAAGDGSLRHFKIPKSWAETPQAQLQGGAWKAASPATVGEFSAVGYAFARELRRVLGVLVGIIDSTWGGSSIEAWMDASMLGLDAVALEAKMRERRASDAKLEAATRARLEGWPAVDPASEAFAVAELDDNGWRPIRVPSLWEAQGYTGMDGVAWYRTRFELSASEAAAGVTLGLGQIDDTDTTWVNGQRVGGVGNGYNVPREYRVPASVLRPGLNTIAVRVQDDGGGGGIAGSATEVWVQPVGGQRRSLAGDWRFRTAAVTVDTAGDKNQVDTLLYNAMIHPLQPYPLAGVIWYQGEANASDSGAYRYREQFKTLIDGWRQRWHAPAMPFLWVQLAAFDSGDDRRDASGVVLDSPWATLRESQSAALALPATAQAVTIDVGAADDIHPRDKRTVGQRLSRAARRVAYGDEAVVYRGPVFRQTRAEGSQLVVAFDAPGGVLAVRGGGNAPQGFEVAGADGRFHPAHARIVGDTVVLHSDAVPAPESARYAWSDNPAQADLVGRDGLPASPFRTREW</sequence>
<feature type="signal peptide" evidence="3">
    <location>
        <begin position="1"/>
        <end position="21"/>
    </location>
</feature>